<protein>
    <submittedName>
        <fullName evidence="5">DUF5117 domain-containing protein</fullName>
    </submittedName>
</protein>
<feature type="domain" description="EcxA zinc-binding" evidence="3">
    <location>
        <begin position="435"/>
        <end position="740"/>
    </location>
</feature>
<name>A0A7L5E336_9SPHI</name>
<gene>
    <name evidence="5" type="ORF">HH214_04575</name>
</gene>
<dbReference type="InterPro" id="IPR024079">
    <property type="entry name" value="MetalloPept_cat_dom_sf"/>
</dbReference>
<dbReference type="GO" id="GO:0008237">
    <property type="term" value="F:metallopeptidase activity"/>
    <property type="evidence" value="ECO:0007669"/>
    <property type="project" value="InterPro"/>
</dbReference>
<dbReference type="InterPro" id="IPR033413">
    <property type="entry name" value="DUF5117"/>
</dbReference>
<dbReference type="Proteomes" id="UP000503278">
    <property type="component" value="Chromosome"/>
</dbReference>
<accession>A0A7L5E336</accession>
<feature type="signal peptide" evidence="2">
    <location>
        <begin position="1"/>
        <end position="20"/>
    </location>
</feature>
<keyword evidence="2" id="KW-0732">Signal</keyword>
<dbReference type="KEGG" id="mrob:HH214_04575"/>
<evidence type="ECO:0000313" key="6">
    <source>
        <dbReference type="Proteomes" id="UP000503278"/>
    </source>
</evidence>
<evidence type="ECO:0000256" key="2">
    <source>
        <dbReference type="SAM" id="SignalP"/>
    </source>
</evidence>
<dbReference type="InterPro" id="IPR034032">
    <property type="entry name" value="Zn_MMP-like_bac"/>
</dbReference>
<dbReference type="AlphaFoldDB" id="A0A7L5E336"/>
<keyword evidence="6" id="KW-1185">Reference proteome</keyword>
<sequence>MKYFIPITAAMLTVSGMATAQNRPLNGEGHNSDTHPSATITSFTQNLKKFEGYFNFYYDERSGKVYLEVNNFDKDFLYFSSLVDGVGNGGPERGQASSVITRFVKVGPKIFLVQPVENYRAVKGNEDEKKAVDNAFAKSVVFGFAPVAIEGDHVLLDLTPFLLRDSQHIGEGLGSGRGNLGSAIAAGSRGNASVAAGGGYRFDETRSAVYMGNTKNFPKNSEFEALITFAGNGGGGSRRGGGIAPDPSSVTVRMHQAFVELPDDNFKPRKFDPRSGFNQFSYYDFSAPMSEPLMKRFTARHRLQKKNPGAAMSEPVEPIVYYIDRGAPPLIKKALIEGGSWWNQAFESAGYKNAFQVKELPEGADPMDIRYNVVNWVNRSGSPERAFSYGSSYTDPRTGEIIKGVVTLGSDRHRQDYLIAEGLLQPYEDGKPVTDKMEKMALARIRQLSAHEIGHTLGLYHNFTSSTHERASVMDYPFPRFSLKADGTIDVSNAYATGIGAWDKRAITWGYAEFPKGTDENTALDQIMKETLAQGHIFIPDIGGGVHPMSHQWDDGVNAVDQMNKLMAVRRHVLDNFSEKAIRQDAPMATLEEVLVPMYLLHRYQIEAVSNSLGGLYFTHALKNDGEIVTKMVEPAEQWRAFDALMSTITPEALALPEALIAKIPPRPVGYPASVETFGGHTGVTFDPISAAETAAGTTLSYMLDANRAARLIEYNARDSRQPGLLAVLDKLIDQTWKAPLQPGYKGELQILVDNITLKYLLELAANTRAGENVRGETLLKINDLQQWMNSRLASSAPKQKAAMYFALSQIEEFHKNPEKFQPAEPLEMPPGAPIGMPSNEFEF</sequence>
<dbReference type="PANTHER" id="PTHR38478:SF1">
    <property type="entry name" value="ZINC DEPENDENT METALLOPROTEASE DOMAIN LIPOPROTEIN"/>
    <property type="match status" value="1"/>
</dbReference>
<feature type="region of interest" description="Disordered" evidence="1">
    <location>
        <begin position="823"/>
        <end position="844"/>
    </location>
</feature>
<dbReference type="PANTHER" id="PTHR38478">
    <property type="entry name" value="PEPTIDASE M1A AND M12B"/>
    <property type="match status" value="1"/>
</dbReference>
<dbReference type="EMBL" id="CP051682">
    <property type="protein sequence ID" value="QJD95203.1"/>
    <property type="molecule type" value="Genomic_DNA"/>
</dbReference>
<evidence type="ECO:0000259" key="3">
    <source>
        <dbReference type="Pfam" id="PF16313"/>
    </source>
</evidence>
<dbReference type="RefSeq" id="WP_169606220.1">
    <property type="nucleotide sequence ID" value="NZ_CP051682.1"/>
</dbReference>
<evidence type="ECO:0000259" key="4">
    <source>
        <dbReference type="Pfam" id="PF17148"/>
    </source>
</evidence>
<dbReference type="Pfam" id="PF17148">
    <property type="entry name" value="DUF5117"/>
    <property type="match status" value="1"/>
</dbReference>
<feature type="chain" id="PRO_5029880553" evidence="2">
    <location>
        <begin position="21"/>
        <end position="844"/>
    </location>
</feature>
<dbReference type="Pfam" id="PF16313">
    <property type="entry name" value="DUF4953"/>
    <property type="match status" value="1"/>
</dbReference>
<evidence type="ECO:0000313" key="5">
    <source>
        <dbReference type="EMBL" id="QJD95203.1"/>
    </source>
</evidence>
<dbReference type="CDD" id="cd04276">
    <property type="entry name" value="ZnMc_MMP_like_2"/>
    <property type="match status" value="1"/>
</dbReference>
<reference evidence="5 6" key="1">
    <citation type="submission" date="2020-04" db="EMBL/GenBank/DDBJ databases">
        <title>Genome sequencing of novel species.</title>
        <authorList>
            <person name="Heo J."/>
            <person name="Kim S.-J."/>
            <person name="Kim J.-S."/>
            <person name="Hong S.-B."/>
            <person name="Kwon S.-W."/>
        </authorList>
    </citation>
    <scope>NUCLEOTIDE SEQUENCE [LARGE SCALE GENOMIC DNA]</scope>
    <source>
        <strain evidence="5 6">F39-2</strain>
    </source>
</reference>
<evidence type="ECO:0000256" key="1">
    <source>
        <dbReference type="SAM" id="MobiDB-lite"/>
    </source>
</evidence>
<feature type="domain" description="DUF5117" evidence="4">
    <location>
        <begin position="98"/>
        <end position="306"/>
    </location>
</feature>
<proteinExistence type="predicted"/>
<dbReference type="InterPro" id="IPR032534">
    <property type="entry name" value="EcxA_zinc-bd"/>
</dbReference>
<organism evidence="5 6">
    <name type="scientific">Mucilaginibacter robiniae</name>
    <dbReference type="NCBI Taxonomy" id="2728022"/>
    <lineage>
        <taxon>Bacteria</taxon>
        <taxon>Pseudomonadati</taxon>
        <taxon>Bacteroidota</taxon>
        <taxon>Sphingobacteriia</taxon>
        <taxon>Sphingobacteriales</taxon>
        <taxon>Sphingobacteriaceae</taxon>
        <taxon>Mucilaginibacter</taxon>
    </lineage>
</organism>
<dbReference type="Gene3D" id="3.40.390.10">
    <property type="entry name" value="Collagenase (Catalytic Domain)"/>
    <property type="match status" value="1"/>
</dbReference>
<dbReference type="SUPFAM" id="SSF55486">
    <property type="entry name" value="Metalloproteases ('zincins'), catalytic domain"/>
    <property type="match status" value="1"/>
</dbReference>